<accession>A0ABT3SXE8</accession>
<dbReference type="Pfam" id="PF13489">
    <property type="entry name" value="Methyltransf_23"/>
    <property type="match status" value="1"/>
</dbReference>
<sequence length="245" mass="28191">MRLQSRCQLWQLSSFISFLRLEKITMDDKHLAELYRNRFPEEDLIRKDAIWKVICANYFQQFVTLSDTVVDVACGYGEFINNISAGEKIGVDLNPDSEQHLAENVRFISISATEIASQLRGQADVVFTSNFLEHLPDKTALERLLDEIWLTLKPGGRYMIMGPNLRYLPGEYWDFYDHHLGLTHASLCEILAIKGFQIERCVDRFLPYTTQGALPTHPSLVRAYLSIPMAWKILGKQFFIVATKP</sequence>
<keyword evidence="2" id="KW-1185">Reference proteome</keyword>
<evidence type="ECO:0000313" key="2">
    <source>
        <dbReference type="Proteomes" id="UP001143307"/>
    </source>
</evidence>
<keyword evidence="1" id="KW-0808">Transferase</keyword>
<dbReference type="CDD" id="cd02440">
    <property type="entry name" value="AdoMet_MTases"/>
    <property type="match status" value="1"/>
</dbReference>
<dbReference type="InterPro" id="IPR029063">
    <property type="entry name" value="SAM-dependent_MTases_sf"/>
</dbReference>
<evidence type="ECO:0000313" key="1">
    <source>
        <dbReference type="EMBL" id="MCX2974682.1"/>
    </source>
</evidence>
<comment type="caution">
    <text evidence="1">The sequence shown here is derived from an EMBL/GenBank/DDBJ whole genome shotgun (WGS) entry which is preliminary data.</text>
</comment>
<dbReference type="PANTHER" id="PTHR43861">
    <property type="entry name" value="TRANS-ACONITATE 2-METHYLTRANSFERASE-RELATED"/>
    <property type="match status" value="1"/>
</dbReference>
<protein>
    <submittedName>
        <fullName evidence="1">Class I SAM-dependent methyltransferase</fullName>
    </submittedName>
</protein>
<dbReference type="PANTHER" id="PTHR43861:SF1">
    <property type="entry name" value="TRANS-ACONITATE 2-METHYLTRANSFERASE"/>
    <property type="match status" value="1"/>
</dbReference>
<name>A0ABT3SXE8_9GAMM</name>
<proteinExistence type="predicted"/>
<reference evidence="1" key="1">
    <citation type="submission" date="2019-02" db="EMBL/GenBank/DDBJ databases">
        <authorList>
            <person name="Li S.-H."/>
        </authorList>
    </citation>
    <scope>NUCLEOTIDE SEQUENCE</scope>
    <source>
        <strain evidence="1">IMCC8485</strain>
    </source>
</reference>
<dbReference type="SUPFAM" id="SSF53335">
    <property type="entry name" value="S-adenosyl-L-methionine-dependent methyltransferases"/>
    <property type="match status" value="1"/>
</dbReference>
<gene>
    <name evidence="1" type="ORF">EYC87_13900</name>
</gene>
<organism evidence="1 2">
    <name type="scientific">Candidatus Seongchinamella marina</name>
    <dbReference type="NCBI Taxonomy" id="2518990"/>
    <lineage>
        <taxon>Bacteria</taxon>
        <taxon>Pseudomonadati</taxon>
        <taxon>Pseudomonadota</taxon>
        <taxon>Gammaproteobacteria</taxon>
        <taxon>Cellvibrionales</taxon>
        <taxon>Halieaceae</taxon>
        <taxon>Seongchinamella</taxon>
    </lineage>
</organism>
<dbReference type="Gene3D" id="3.40.50.150">
    <property type="entry name" value="Vaccinia Virus protein VP39"/>
    <property type="match status" value="1"/>
</dbReference>
<dbReference type="GO" id="GO:0032259">
    <property type="term" value="P:methylation"/>
    <property type="evidence" value="ECO:0007669"/>
    <property type="project" value="UniProtKB-KW"/>
</dbReference>
<dbReference type="GO" id="GO:0008168">
    <property type="term" value="F:methyltransferase activity"/>
    <property type="evidence" value="ECO:0007669"/>
    <property type="project" value="UniProtKB-KW"/>
</dbReference>
<dbReference type="Proteomes" id="UP001143307">
    <property type="component" value="Unassembled WGS sequence"/>
</dbReference>
<dbReference type="EMBL" id="SHNP01000005">
    <property type="protein sequence ID" value="MCX2974682.1"/>
    <property type="molecule type" value="Genomic_DNA"/>
</dbReference>
<keyword evidence="1" id="KW-0489">Methyltransferase</keyword>